<proteinExistence type="predicted"/>
<gene>
    <name evidence="2" type="ORF">L288_16360</name>
</gene>
<dbReference type="InterPro" id="IPR011008">
    <property type="entry name" value="Dimeric_a/b-barrel"/>
</dbReference>
<sequence length="239" mass="26423">MEKLICALWAPQGESRADFGAHLLAELPDALKAAGASGIRLNIRDATVEPAAPLVQQWQQPQQDAVVQFWLPSANAIFRERIDAALAAVSGRFEAWLTAESTIIPNKEHPPHAGERTWGWSQASFISFRPDMTREAAVAHWHSHHTRVAIDTQANFEYVQNIVVRPLTSGAPLYGAFVEECFPLEAMTDSPAFFDAVGDEEKFAKNTKDMADSCAGFIDFSRIDIIPTSQFDFAHLDKA</sequence>
<dbReference type="EMBL" id="ATHO01000145">
    <property type="protein sequence ID" value="EQB02567.1"/>
    <property type="molecule type" value="Genomic_DNA"/>
</dbReference>
<evidence type="ECO:0000259" key="1">
    <source>
        <dbReference type="Pfam" id="PF07110"/>
    </source>
</evidence>
<dbReference type="PATRIC" id="fig|1329909.3.peg.3149"/>
<dbReference type="GO" id="GO:0016491">
    <property type="term" value="F:oxidoreductase activity"/>
    <property type="evidence" value="ECO:0007669"/>
    <property type="project" value="InterPro"/>
</dbReference>
<comment type="caution">
    <text evidence="2">The sequence shown here is derived from an EMBL/GenBank/DDBJ whole genome shotgun (WGS) entry which is preliminary data.</text>
</comment>
<keyword evidence="3" id="KW-1185">Reference proteome</keyword>
<dbReference type="Proteomes" id="UP000015525">
    <property type="component" value="Unassembled WGS sequence"/>
</dbReference>
<evidence type="ECO:0000313" key="3">
    <source>
        <dbReference type="Proteomes" id="UP000015525"/>
    </source>
</evidence>
<dbReference type="Pfam" id="PF07110">
    <property type="entry name" value="EthD"/>
    <property type="match status" value="1"/>
</dbReference>
<name>T0GPD1_9SPHN</name>
<organism evidence="2 3">
    <name type="scientific">Sphingobium quisquiliarum P25</name>
    <dbReference type="NCBI Taxonomy" id="1329909"/>
    <lineage>
        <taxon>Bacteria</taxon>
        <taxon>Pseudomonadati</taxon>
        <taxon>Pseudomonadota</taxon>
        <taxon>Alphaproteobacteria</taxon>
        <taxon>Sphingomonadales</taxon>
        <taxon>Sphingomonadaceae</taxon>
        <taxon>Sphingobium</taxon>
    </lineage>
</organism>
<feature type="domain" description="EthD" evidence="1">
    <location>
        <begin position="129"/>
        <end position="220"/>
    </location>
</feature>
<reference evidence="2 3" key="1">
    <citation type="journal article" date="2013" name="Genome Announc.">
        <title>Draft Genome Sequence of Sphingobium quisquiliarum Strain P25T, a Novel Hexachlorocyclohexane (HCH)-Degrading Bacterium Isolated from an HCH Dumpsite.</title>
        <authorList>
            <person name="Kumar Singh A."/>
            <person name="Sangwan N."/>
            <person name="Sharma A."/>
            <person name="Gupta V."/>
            <person name="Khurana J.P."/>
            <person name="Lal R."/>
        </authorList>
    </citation>
    <scope>NUCLEOTIDE SEQUENCE [LARGE SCALE GENOMIC DNA]</scope>
    <source>
        <strain evidence="2 3">P25</strain>
    </source>
</reference>
<dbReference type="SUPFAM" id="SSF54909">
    <property type="entry name" value="Dimeric alpha+beta barrel"/>
    <property type="match status" value="1"/>
</dbReference>
<dbReference type="RefSeq" id="WP_021239322.1">
    <property type="nucleotide sequence ID" value="NZ_ATHO01000145.1"/>
</dbReference>
<evidence type="ECO:0000313" key="2">
    <source>
        <dbReference type="EMBL" id="EQB02567.1"/>
    </source>
</evidence>
<dbReference type="AlphaFoldDB" id="T0GPD1"/>
<protein>
    <recommendedName>
        <fullName evidence="1">EthD domain-containing protein</fullName>
    </recommendedName>
</protein>
<accession>T0GPD1</accession>
<dbReference type="InterPro" id="IPR009799">
    <property type="entry name" value="EthD_dom"/>
</dbReference>